<dbReference type="PANTHER" id="PTHR48063">
    <property type="entry name" value="LRR RECEPTOR-LIKE KINASE"/>
    <property type="match status" value="1"/>
</dbReference>
<keyword evidence="8 12" id="KW-1133">Transmembrane helix</keyword>
<dbReference type="GeneID" id="111025013"/>
<evidence type="ECO:0000256" key="5">
    <source>
        <dbReference type="ARBA" id="ARBA00022692"/>
    </source>
</evidence>
<proteinExistence type="inferred from homology"/>
<evidence type="ECO:0000256" key="9">
    <source>
        <dbReference type="ARBA" id="ARBA00023136"/>
    </source>
</evidence>
<dbReference type="InterPro" id="IPR046956">
    <property type="entry name" value="RLP23-like"/>
</dbReference>
<evidence type="ECO:0000259" key="13">
    <source>
        <dbReference type="Pfam" id="PF23598"/>
    </source>
</evidence>
<keyword evidence="6" id="KW-0732">Signal</keyword>
<evidence type="ECO:0000256" key="8">
    <source>
        <dbReference type="ARBA" id="ARBA00022989"/>
    </source>
</evidence>
<dbReference type="Pfam" id="PF23598">
    <property type="entry name" value="LRR_14"/>
    <property type="match status" value="1"/>
</dbReference>
<evidence type="ECO:0000256" key="10">
    <source>
        <dbReference type="ARBA" id="ARBA00023170"/>
    </source>
</evidence>
<protein>
    <submittedName>
        <fullName evidence="15">LRR receptor-like serine/threonine-protein kinase GSO1</fullName>
    </submittedName>
</protein>
<evidence type="ECO:0000256" key="6">
    <source>
        <dbReference type="ARBA" id="ARBA00022729"/>
    </source>
</evidence>
<dbReference type="InterPro" id="IPR003591">
    <property type="entry name" value="Leu-rich_rpt_typical-subtyp"/>
</dbReference>
<dbReference type="SUPFAM" id="SSF52058">
    <property type="entry name" value="L domain-like"/>
    <property type="match status" value="2"/>
</dbReference>
<name>A0A6J1E185_MOMCH</name>
<keyword evidence="9 12" id="KW-0472">Membrane</keyword>
<dbReference type="InterPro" id="IPR055414">
    <property type="entry name" value="LRR_R13L4/SHOC2-like"/>
</dbReference>
<dbReference type="InterPro" id="IPR032675">
    <property type="entry name" value="LRR_dom_sf"/>
</dbReference>
<keyword evidence="5 12" id="KW-0812">Transmembrane</keyword>
<dbReference type="OrthoDB" id="1060944at2759"/>
<organism evidence="14 15">
    <name type="scientific">Momordica charantia</name>
    <name type="common">Bitter gourd</name>
    <name type="synonym">Balsam pear</name>
    <dbReference type="NCBI Taxonomy" id="3673"/>
    <lineage>
        <taxon>Eukaryota</taxon>
        <taxon>Viridiplantae</taxon>
        <taxon>Streptophyta</taxon>
        <taxon>Embryophyta</taxon>
        <taxon>Tracheophyta</taxon>
        <taxon>Spermatophyta</taxon>
        <taxon>Magnoliopsida</taxon>
        <taxon>eudicotyledons</taxon>
        <taxon>Gunneridae</taxon>
        <taxon>Pentapetalae</taxon>
        <taxon>rosids</taxon>
        <taxon>fabids</taxon>
        <taxon>Cucurbitales</taxon>
        <taxon>Cucurbitaceae</taxon>
        <taxon>Momordiceae</taxon>
        <taxon>Momordica</taxon>
    </lineage>
</organism>
<dbReference type="FunFam" id="3.80.10.10:FF:000095">
    <property type="entry name" value="LRR receptor-like serine/threonine-protein kinase GSO1"/>
    <property type="match status" value="1"/>
</dbReference>
<dbReference type="SMART" id="SM00369">
    <property type="entry name" value="LRR_TYP"/>
    <property type="match status" value="6"/>
</dbReference>
<keyword evidence="7" id="KW-0677">Repeat</keyword>
<dbReference type="InterPro" id="IPR001611">
    <property type="entry name" value="Leu-rich_rpt"/>
</dbReference>
<evidence type="ECO:0000256" key="2">
    <source>
        <dbReference type="ARBA" id="ARBA00009592"/>
    </source>
</evidence>
<keyword evidence="11" id="KW-0325">Glycoprotein</keyword>
<dbReference type="AlphaFoldDB" id="A0A6J1E185"/>
<feature type="domain" description="Disease resistance R13L4/SHOC-2-like LRR" evidence="13">
    <location>
        <begin position="14"/>
        <end position="215"/>
    </location>
</feature>
<keyword evidence="14" id="KW-1185">Reference proteome</keyword>
<sequence length="826" mass="92754">MYWSSSGIDPSLLELKHLYYLDLSFIDFQNASIPTFIGEMKQLQHLDLSRSSFSGRVPPELGNLTNLRFLDMGFNDGLRVVDDHMEWIYNLSSLTTLGMSYVNLKAAKALNLMNLLNSLPILKSLDLVRCEIHDAQFLYAPSNSSQINNPASLETLDLSDNSLVCWVPSWIGNITSLTQMDLADNQFHGVEGGLLSIIGNTCRLRVLDLSNNNLHGNLGNFSGRCSKYDMEHLDLRSNKLNGSLQSNDWLGKLKNMKLLHLSNNSFSGPMPEDASQLRSLEELRIEDNYFEGVVSEVHFANLSKLSQLMIGNRGGSISWKITSDWVPPFNLYFLSLQNLNTNGSEIPQWIRTQTKLWFLDLSYGDITGTVPTWLGELTHLTYLDLSNNQLKGSIPQISPDVFELYLARNQINGSLSTSFCKMTYLVVLDISQNRLWGAIPDCWSSYDFIIMRLSSNQLSGVIPASLNNLHQLQDLQLRDNNFHGQIPSLENCSYLMILDLGGNQLSGNITKWVGDGLNLRNLIVLSLRQNQLNGNIPSKLCGLGKLRILDVANNNITGTIPPCRGYLPGMMGQLIDWEILESPDGNIEIPIDIDKEIVVQVMKGREFNYSKTVLKLFVNMDPSDNKMVGFIPVELTQLTGLIGLNSSHNNFSGMIPSEIGRMKELESLDLSCNNLFGPLPNGMLNLTSLEVLNLSYNNFSGRILEGNQFSTLNDPFSYIGNPYLCGDPLPNSCDDGHKLVQPSIGSGEYFRDEDEDDLEKMWLYTIIMSGFACGFWGVIGVLIFKRRWRYAYFQFAEDLKDHIYVKMLVNIARLKKLLTGIGGDDE</sequence>
<keyword evidence="10" id="KW-0675">Receptor</keyword>
<dbReference type="RefSeq" id="XP_022158556.1">
    <property type="nucleotide sequence ID" value="XM_022302864.1"/>
</dbReference>
<reference evidence="15" key="1">
    <citation type="submission" date="2025-08" db="UniProtKB">
        <authorList>
            <consortium name="RefSeq"/>
        </authorList>
    </citation>
    <scope>IDENTIFICATION</scope>
    <source>
        <strain evidence="15">OHB3-1</strain>
    </source>
</reference>
<evidence type="ECO:0000313" key="14">
    <source>
        <dbReference type="Proteomes" id="UP000504603"/>
    </source>
</evidence>
<dbReference type="Gene3D" id="3.80.10.10">
    <property type="entry name" value="Ribonuclease Inhibitor"/>
    <property type="match status" value="5"/>
</dbReference>
<dbReference type="GO" id="GO:0005886">
    <property type="term" value="C:plasma membrane"/>
    <property type="evidence" value="ECO:0007669"/>
    <property type="project" value="UniProtKB-SubCell"/>
</dbReference>
<dbReference type="Proteomes" id="UP000504603">
    <property type="component" value="Unplaced"/>
</dbReference>
<comment type="similarity">
    <text evidence="2">Belongs to the RLP family.</text>
</comment>
<feature type="transmembrane region" description="Helical" evidence="12">
    <location>
        <begin position="761"/>
        <end position="784"/>
    </location>
</feature>
<dbReference type="PRINTS" id="PR00019">
    <property type="entry name" value="LEURICHRPT"/>
</dbReference>
<dbReference type="PROSITE" id="PS51450">
    <property type="entry name" value="LRR"/>
    <property type="match status" value="1"/>
</dbReference>
<evidence type="ECO:0000256" key="12">
    <source>
        <dbReference type="SAM" id="Phobius"/>
    </source>
</evidence>
<keyword evidence="4" id="KW-0433">Leucine-rich repeat</keyword>
<comment type="subcellular location">
    <subcellularLocation>
        <location evidence="1">Cell membrane</location>
        <topology evidence="1">Single-pass type I membrane protein</topology>
    </subcellularLocation>
</comment>
<evidence type="ECO:0000256" key="4">
    <source>
        <dbReference type="ARBA" id="ARBA00022614"/>
    </source>
</evidence>
<keyword evidence="3" id="KW-1003">Cell membrane</keyword>
<evidence type="ECO:0000313" key="15">
    <source>
        <dbReference type="RefSeq" id="XP_022158556.1"/>
    </source>
</evidence>
<evidence type="ECO:0000256" key="3">
    <source>
        <dbReference type="ARBA" id="ARBA00022475"/>
    </source>
</evidence>
<dbReference type="KEGG" id="mcha:111025013"/>
<gene>
    <name evidence="15" type="primary">LOC111025013</name>
</gene>
<evidence type="ECO:0000256" key="7">
    <source>
        <dbReference type="ARBA" id="ARBA00022737"/>
    </source>
</evidence>
<dbReference type="FunFam" id="3.80.10.10:FF:000213">
    <property type="entry name" value="Tyrosine-sulfated glycopeptide receptor 1"/>
    <property type="match status" value="1"/>
</dbReference>
<dbReference type="Pfam" id="PF00560">
    <property type="entry name" value="LRR_1"/>
    <property type="match status" value="5"/>
</dbReference>
<evidence type="ECO:0000256" key="11">
    <source>
        <dbReference type="ARBA" id="ARBA00023180"/>
    </source>
</evidence>
<dbReference type="PANTHER" id="PTHR48063:SF112">
    <property type="entry name" value="RECEPTOR LIKE PROTEIN 30-LIKE"/>
    <property type="match status" value="1"/>
</dbReference>
<accession>A0A6J1E185</accession>
<evidence type="ECO:0000256" key="1">
    <source>
        <dbReference type="ARBA" id="ARBA00004251"/>
    </source>
</evidence>